<evidence type="ECO:0000313" key="4">
    <source>
        <dbReference type="Proteomes" id="UP000824469"/>
    </source>
</evidence>
<dbReference type="EMBL" id="JAHRHJ020003813">
    <property type="protein sequence ID" value="KAH9290141.1"/>
    <property type="molecule type" value="Genomic_DNA"/>
</dbReference>
<dbReference type="GO" id="GO:0005829">
    <property type="term" value="C:cytosol"/>
    <property type="evidence" value="ECO:0007669"/>
    <property type="project" value="TreeGrafter"/>
</dbReference>
<evidence type="ECO:0000313" key="3">
    <source>
        <dbReference type="EMBL" id="KAH9290141.1"/>
    </source>
</evidence>
<dbReference type="Gene3D" id="1.25.10.10">
    <property type="entry name" value="Leucine-rich Repeat Variant"/>
    <property type="match status" value="1"/>
</dbReference>
<dbReference type="InterPro" id="IPR021133">
    <property type="entry name" value="HEAT_type_2"/>
</dbReference>
<dbReference type="InterPro" id="IPR011989">
    <property type="entry name" value="ARM-like"/>
</dbReference>
<feature type="non-terminal residue" evidence="3">
    <location>
        <position position="219"/>
    </location>
</feature>
<comment type="caution">
    <text evidence="3">The sequence shown here is derived from an EMBL/GenBank/DDBJ whole genome shotgun (WGS) entry which is preliminary data.</text>
</comment>
<evidence type="ECO:0008006" key="5">
    <source>
        <dbReference type="Google" id="ProtNLM"/>
    </source>
</evidence>
<keyword evidence="4" id="KW-1185">Reference proteome</keyword>
<dbReference type="PANTHER" id="PTHR23346">
    <property type="entry name" value="TRANSLATIONAL ACTIVATOR GCN1-RELATED"/>
    <property type="match status" value="1"/>
</dbReference>
<feature type="non-terminal residue" evidence="3">
    <location>
        <position position="1"/>
    </location>
</feature>
<dbReference type="GO" id="GO:0034198">
    <property type="term" value="P:cellular response to amino acid starvation"/>
    <property type="evidence" value="ECO:0007669"/>
    <property type="project" value="TreeGrafter"/>
</dbReference>
<feature type="repeat" description="HEAT" evidence="2">
    <location>
        <begin position="155"/>
        <end position="193"/>
    </location>
</feature>
<dbReference type="GO" id="GO:0006417">
    <property type="term" value="P:regulation of translation"/>
    <property type="evidence" value="ECO:0007669"/>
    <property type="project" value="TreeGrafter"/>
</dbReference>
<dbReference type="GO" id="GO:0019887">
    <property type="term" value="F:protein kinase regulator activity"/>
    <property type="evidence" value="ECO:0007669"/>
    <property type="project" value="TreeGrafter"/>
</dbReference>
<dbReference type="AlphaFoldDB" id="A0AA38F661"/>
<organism evidence="3 4">
    <name type="scientific">Taxus chinensis</name>
    <name type="common">Chinese yew</name>
    <name type="synonym">Taxus wallichiana var. chinensis</name>
    <dbReference type="NCBI Taxonomy" id="29808"/>
    <lineage>
        <taxon>Eukaryota</taxon>
        <taxon>Viridiplantae</taxon>
        <taxon>Streptophyta</taxon>
        <taxon>Embryophyta</taxon>
        <taxon>Tracheophyta</taxon>
        <taxon>Spermatophyta</taxon>
        <taxon>Pinopsida</taxon>
        <taxon>Pinidae</taxon>
        <taxon>Conifers II</taxon>
        <taxon>Cupressales</taxon>
        <taxon>Taxaceae</taxon>
        <taxon>Taxus</taxon>
    </lineage>
</organism>
<sequence length="219" mass="23629">GLEDKAWRTKQGSVQLLGAMAYCAPQQLSQCLPKIVPKLTEVLTDTHPKVQSAGQMALQQVGSVIKNPEISALVSTLLLGISDPNQNTKYSLDILLQTTFVNTIDAPSLALLVPIVHRGLRERSADTKKKAAQIVGNMCSLVTEPKDMLPYIGLLLPEVKKVLVDPIPEVRAVAARAIGSLIMGMGEENFPDLVPWLLETLKSDNSNVERLGAAQGLSE</sequence>
<keyword evidence="1" id="KW-0677">Repeat</keyword>
<evidence type="ECO:0000256" key="1">
    <source>
        <dbReference type="ARBA" id="ARBA00022737"/>
    </source>
</evidence>
<dbReference type="Pfam" id="PF24984">
    <property type="entry name" value="HEAT_EF3_GNC1"/>
    <property type="match status" value="1"/>
</dbReference>
<evidence type="ECO:0000256" key="2">
    <source>
        <dbReference type="PROSITE-ProRule" id="PRU00103"/>
    </source>
</evidence>
<proteinExistence type="predicted"/>
<dbReference type="Pfam" id="PF24987">
    <property type="entry name" value="HEAT_EF3_N"/>
    <property type="match status" value="1"/>
</dbReference>
<accession>A0AA38F661</accession>
<dbReference type="InterPro" id="IPR016024">
    <property type="entry name" value="ARM-type_fold"/>
</dbReference>
<dbReference type="Proteomes" id="UP000824469">
    <property type="component" value="Unassembled WGS sequence"/>
</dbReference>
<gene>
    <name evidence="3" type="ORF">KI387_034258</name>
</gene>
<dbReference type="PROSITE" id="PS50077">
    <property type="entry name" value="HEAT_REPEAT"/>
    <property type="match status" value="1"/>
</dbReference>
<dbReference type="PANTHER" id="PTHR23346:SF7">
    <property type="entry name" value="STALLED RIBOSOME SENSOR GCN1"/>
    <property type="match status" value="1"/>
</dbReference>
<name>A0AA38F661_TAXCH</name>
<reference evidence="3 4" key="1">
    <citation type="journal article" date="2021" name="Nat. Plants">
        <title>The Taxus genome provides insights into paclitaxel biosynthesis.</title>
        <authorList>
            <person name="Xiong X."/>
            <person name="Gou J."/>
            <person name="Liao Q."/>
            <person name="Li Y."/>
            <person name="Zhou Q."/>
            <person name="Bi G."/>
            <person name="Li C."/>
            <person name="Du R."/>
            <person name="Wang X."/>
            <person name="Sun T."/>
            <person name="Guo L."/>
            <person name="Liang H."/>
            <person name="Lu P."/>
            <person name="Wu Y."/>
            <person name="Zhang Z."/>
            <person name="Ro D.K."/>
            <person name="Shang Y."/>
            <person name="Huang S."/>
            <person name="Yan J."/>
        </authorList>
    </citation>
    <scope>NUCLEOTIDE SEQUENCE [LARGE SCALE GENOMIC DNA]</scope>
    <source>
        <strain evidence="3">Ta-2019</strain>
    </source>
</reference>
<protein>
    <recommendedName>
        <fullName evidence="5">TOG domain-containing protein</fullName>
    </recommendedName>
</protein>
<dbReference type="SUPFAM" id="SSF48371">
    <property type="entry name" value="ARM repeat"/>
    <property type="match status" value="1"/>
</dbReference>